<accession>A0A059DWT0</accession>
<evidence type="ECO:0000313" key="8">
    <source>
        <dbReference type="Proteomes" id="UP000024547"/>
    </source>
</evidence>
<dbReference type="Pfam" id="PF07298">
    <property type="entry name" value="NnrU"/>
    <property type="match status" value="1"/>
</dbReference>
<keyword evidence="2 5" id="KW-0812">Transmembrane</keyword>
<dbReference type="STRING" id="1280948.HY36_11710"/>
<keyword evidence="4 5" id="KW-0472">Membrane</keyword>
<keyword evidence="8" id="KW-1185">Reference proteome</keyword>
<dbReference type="OrthoDB" id="5293641at2"/>
<dbReference type="eggNOG" id="COG4094">
    <property type="taxonomic scope" value="Bacteria"/>
</dbReference>
<evidence type="ECO:0000313" key="7">
    <source>
        <dbReference type="EMBL" id="KCZ57836.1"/>
    </source>
</evidence>
<dbReference type="RefSeq" id="WP_035555550.1">
    <property type="nucleotide sequence ID" value="NZ_AWFH01000063.1"/>
</dbReference>
<keyword evidence="3 5" id="KW-1133">Transmembrane helix</keyword>
<evidence type="ECO:0000256" key="2">
    <source>
        <dbReference type="ARBA" id="ARBA00022692"/>
    </source>
</evidence>
<evidence type="ECO:0000256" key="1">
    <source>
        <dbReference type="ARBA" id="ARBA00004141"/>
    </source>
</evidence>
<gene>
    <name evidence="7" type="ORF">HY36_11710</name>
</gene>
<organism evidence="7 8">
    <name type="scientific">Hyphomonas atlantica</name>
    <dbReference type="NCBI Taxonomy" id="1280948"/>
    <lineage>
        <taxon>Bacteria</taxon>
        <taxon>Pseudomonadati</taxon>
        <taxon>Pseudomonadota</taxon>
        <taxon>Alphaproteobacteria</taxon>
        <taxon>Hyphomonadales</taxon>
        <taxon>Hyphomonadaceae</taxon>
        <taxon>Hyphomonas</taxon>
    </lineage>
</organism>
<dbReference type="EMBL" id="AWFH01000063">
    <property type="protein sequence ID" value="KCZ57836.1"/>
    <property type="molecule type" value="Genomic_DNA"/>
</dbReference>
<feature type="transmembrane region" description="Helical" evidence="5">
    <location>
        <begin position="160"/>
        <end position="181"/>
    </location>
</feature>
<feature type="transmembrane region" description="Helical" evidence="5">
    <location>
        <begin position="76"/>
        <end position="95"/>
    </location>
</feature>
<evidence type="ECO:0000259" key="6">
    <source>
        <dbReference type="Pfam" id="PF07298"/>
    </source>
</evidence>
<dbReference type="AlphaFoldDB" id="A0A059DWT0"/>
<dbReference type="InterPro" id="IPR009915">
    <property type="entry name" value="NnrU_dom"/>
</dbReference>
<sequence>MPYLVAGLVLFFGVHLFSAFRSRAPGKDLRQRLGYAPYMGLYSLVAIAGFVLIIIGYDQARWIGSLYFPPVWGRHVTMALMLPAMIALAAAYLPAGRIKKALKHPMLVAVKLWALGHLIANGEWNSVVLFTSFLAYAVIDRIAVKKRGDNGPNPDAPSSTLGDIGALIIGIGAYLVFVFHLHEWLIGVPVVLKG</sequence>
<evidence type="ECO:0000256" key="3">
    <source>
        <dbReference type="ARBA" id="ARBA00022989"/>
    </source>
</evidence>
<evidence type="ECO:0000256" key="4">
    <source>
        <dbReference type="ARBA" id="ARBA00023136"/>
    </source>
</evidence>
<feature type="domain" description="NnrU" evidence="6">
    <location>
        <begin position="4"/>
        <end position="189"/>
    </location>
</feature>
<feature type="transmembrane region" description="Helical" evidence="5">
    <location>
        <begin position="35"/>
        <end position="55"/>
    </location>
</feature>
<dbReference type="GO" id="GO:0016020">
    <property type="term" value="C:membrane"/>
    <property type="evidence" value="ECO:0007669"/>
    <property type="project" value="UniProtKB-SubCell"/>
</dbReference>
<comment type="caution">
    <text evidence="7">The sequence shown here is derived from an EMBL/GenBank/DDBJ whole genome shotgun (WGS) entry which is preliminary data.</text>
</comment>
<name>A0A059DWT0_9PROT</name>
<reference evidence="7 8" key="1">
    <citation type="journal article" date="2014" name="Antonie Van Leeuwenhoek">
        <title>Hyphomonas beringensis sp. nov. and Hyphomonas chukchiensis sp. nov., isolated from surface seawater of the Bering Sea and Chukchi Sea.</title>
        <authorList>
            <person name="Li C."/>
            <person name="Lai Q."/>
            <person name="Li G."/>
            <person name="Dong C."/>
            <person name="Wang J."/>
            <person name="Liao Y."/>
            <person name="Shao Z."/>
        </authorList>
    </citation>
    <scope>NUCLEOTIDE SEQUENCE [LARGE SCALE GENOMIC DNA]</scope>
    <source>
        <strain evidence="7 8">22II1-22F38</strain>
    </source>
</reference>
<evidence type="ECO:0000256" key="5">
    <source>
        <dbReference type="SAM" id="Phobius"/>
    </source>
</evidence>
<proteinExistence type="predicted"/>
<protein>
    <recommendedName>
        <fullName evidence="6">NnrU domain-containing protein</fullName>
    </recommendedName>
</protein>
<comment type="subcellular location">
    <subcellularLocation>
        <location evidence="1">Membrane</location>
        <topology evidence="1">Multi-pass membrane protein</topology>
    </subcellularLocation>
</comment>
<dbReference type="PATRIC" id="fig|1280948.3.peg.3463"/>
<dbReference type="Proteomes" id="UP000024547">
    <property type="component" value="Unassembled WGS sequence"/>
</dbReference>
<feature type="transmembrane region" description="Helical" evidence="5">
    <location>
        <begin position="115"/>
        <end position="139"/>
    </location>
</feature>